<protein>
    <submittedName>
        <fullName evidence="2">Uncharacterized protein</fullName>
    </submittedName>
</protein>
<keyword evidence="3" id="KW-1185">Reference proteome</keyword>
<sequence length="76" mass="8430">MRAYLAFTAITFLIATAAVLYPLQMTPHRKGALWYAYAVTAVTLMALRWALAGIAEPEVLGPFNASDMWIPSKTQR</sequence>
<organism evidence="2 3">
    <name type="scientific">Streptomyces luomodiensis</name>
    <dbReference type="NCBI Taxonomy" id="3026192"/>
    <lineage>
        <taxon>Bacteria</taxon>
        <taxon>Bacillati</taxon>
        <taxon>Actinomycetota</taxon>
        <taxon>Actinomycetes</taxon>
        <taxon>Kitasatosporales</taxon>
        <taxon>Streptomycetaceae</taxon>
        <taxon>Streptomyces</taxon>
    </lineage>
</organism>
<dbReference type="EMBL" id="CP117522">
    <property type="protein sequence ID" value="WNF01878.1"/>
    <property type="molecule type" value="Genomic_DNA"/>
</dbReference>
<evidence type="ECO:0000256" key="1">
    <source>
        <dbReference type="SAM" id="Phobius"/>
    </source>
</evidence>
<feature type="transmembrane region" description="Helical" evidence="1">
    <location>
        <begin position="33"/>
        <end position="51"/>
    </location>
</feature>
<name>A0ABY9VAE6_9ACTN</name>
<gene>
    <name evidence="2" type="ORF">PS467_41390</name>
</gene>
<dbReference type="Proteomes" id="UP001305606">
    <property type="component" value="Chromosome"/>
</dbReference>
<keyword evidence="1" id="KW-0812">Transmembrane</keyword>
<dbReference type="RefSeq" id="WP_311040123.1">
    <property type="nucleotide sequence ID" value="NZ_CP117522.1"/>
</dbReference>
<keyword evidence="1" id="KW-1133">Transmembrane helix</keyword>
<evidence type="ECO:0000313" key="3">
    <source>
        <dbReference type="Proteomes" id="UP001305606"/>
    </source>
</evidence>
<proteinExistence type="predicted"/>
<evidence type="ECO:0000313" key="2">
    <source>
        <dbReference type="EMBL" id="WNF01878.1"/>
    </source>
</evidence>
<keyword evidence="1" id="KW-0472">Membrane</keyword>
<reference evidence="2 3" key="1">
    <citation type="submission" date="2023-02" db="EMBL/GenBank/DDBJ databases">
        <title>Streptomyces sp. SCA4-21 with antifungal activity against Fusarium oxysporum f. sp. cubense, Streptomyces sp. SCA2-17 with antifungal activity against Fusarium oxysporum f. sp. cubense.</title>
        <authorList>
            <person name="Qi D."/>
        </authorList>
    </citation>
    <scope>NUCLEOTIDE SEQUENCE [LARGE SCALE GENOMIC DNA]</scope>
    <source>
        <strain evidence="2 3">SCA4-21</strain>
    </source>
</reference>
<accession>A0ABY9VAE6</accession>